<sequence length="452" mass="52355">MYEKVLIIFDLANNHMGDVEYGKRIVREFAKVVKPFRKYFDFAIKMQYRHLDTFIHPDFKDRIDIKFVKRFSETRLSPNELKAIKDTIVEEGFIPICTPFDEPSVDLVLEHGFEIIKVASCSFTDWPLLEHIVKVSNKPMILSTAGEPLTNIDRVVSFLMHRNRKFALMHCIAEYPTEESHLYLNQIDLLKNRYPGIPIGFSTHEDPKNITAIVIALSKGARLLERHIGLRDKYPLNAYSSTPEEIVPWLEAGVKALEMMGEERLKETRYEPSEKELKTLFALKRGAFAKRNIKKGEEISISDVFFAIPTCEGQWVANDFSKYAKITALKDIKEKEALTAENTSLINTQEKVYEIVLKVRDFIKKVGIIVPPGAELEISHHYGIDKFYEYGLVMITVVNREYCKKLLILLPRQTHPEQYHLKKEETFFVIYGELELYLDGKKRICKPGEVVT</sequence>
<comment type="caution">
    <text evidence="2">The sequence shown here is derived from an EMBL/GenBank/DDBJ whole genome shotgun (WGS) entry which is preliminary data.</text>
</comment>
<dbReference type="AlphaFoldDB" id="A0A7C5HF90"/>
<dbReference type="EMBL" id="DRTB01000019">
    <property type="protein sequence ID" value="HHE04471.1"/>
    <property type="molecule type" value="Genomic_DNA"/>
</dbReference>
<dbReference type="InterPro" id="IPR014710">
    <property type="entry name" value="RmlC-like_jellyroll"/>
</dbReference>
<dbReference type="SUPFAM" id="SSF51182">
    <property type="entry name" value="RmlC-like cupins"/>
    <property type="match status" value="1"/>
</dbReference>
<protein>
    <submittedName>
        <fullName evidence="2">Spore coat protein</fullName>
    </submittedName>
</protein>
<dbReference type="Gene3D" id="3.20.20.70">
    <property type="entry name" value="Aldolase class I"/>
    <property type="match status" value="1"/>
</dbReference>
<dbReference type="CDD" id="cd11611">
    <property type="entry name" value="SAF"/>
    <property type="match status" value="1"/>
</dbReference>
<keyword evidence="2" id="KW-0167">Capsid protein</keyword>
<accession>A0A7C5HF90</accession>
<dbReference type="Gene3D" id="3.90.1210.10">
    <property type="entry name" value="Antifreeze-like/N-acetylneuraminic acid synthase C-terminal domain"/>
    <property type="match status" value="1"/>
</dbReference>
<feature type="domain" description="PseI/NeuA/B-like" evidence="1">
    <location>
        <begin position="43"/>
        <end position="261"/>
    </location>
</feature>
<dbReference type="InterPro" id="IPR013132">
    <property type="entry name" value="PseI/NeuA/B-like_N"/>
</dbReference>
<organism evidence="2">
    <name type="scientific">candidate division WOR-3 bacterium</name>
    <dbReference type="NCBI Taxonomy" id="2052148"/>
    <lineage>
        <taxon>Bacteria</taxon>
        <taxon>Bacteria division WOR-3</taxon>
    </lineage>
</organism>
<dbReference type="Pfam" id="PF03102">
    <property type="entry name" value="NeuB"/>
    <property type="match status" value="1"/>
</dbReference>
<dbReference type="GO" id="GO:0047444">
    <property type="term" value="F:N-acylneuraminate-9-phosphate synthase activity"/>
    <property type="evidence" value="ECO:0007669"/>
    <property type="project" value="TreeGrafter"/>
</dbReference>
<dbReference type="SUPFAM" id="SSF51569">
    <property type="entry name" value="Aldolase"/>
    <property type="match status" value="1"/>
</dbReference>
<gene>
    <name evidence="2" type="ORF">ENL19_00240</name>
</gene>
<reference evidence="2" key="1">
    <citation type="journal article" date="2020" name="mSystems">
        <title>Genome- and Community-Level Interaction Insights into Carbon Utilization and Element Cycling Functions of Hydrothermarchaeota in Hydrothermal Sediment.</title>
        <authorList>
            <person name="Zhou Z."/>
            <person name="Liu Y."/>
            <person name="Xu W."/>
            <person name="Pan J."/>
            <person name="Luo Z.H."/>
            <person name="Li M."/>
        </authorList>
    </citation>
    <scope>NUCLEOTIDE SEQUENCE [LARGE SCALE GENOMIC DNA]</scope>
    <source>
        <strain evidence="2">HyVt-74</strain>
    </source>
</reference>
<dbReference type="InterPro" id="IPR011051">
    <property type="entry name" value="RmlC_Cupin_sf"/>
</dbReference>
<dbReference type="InterPro" id="IPR051690">
    <property type="entry name" value="PseI-like"/>
</dbReference>
<dbReference type="InterPro" id="IPR013785">
    <property type="entry name" value="Aldolase_TIM"/>
</dbReference>
<dbReference type="GO" id="GO:0016051">
    <property type="term" value="P:carbohydrate biosynthetic process"/>
    <property type="evidence" value="ECO:0007669"/>
    <property type="project" value="InterPro"/>
</dbReference>
<evidence type="ECO:0000259" key="1">
    <source>
        <dbReference type="Pfam" id="PF03102"/>
    </source>
</evidence>
<dbReference type="Gene3D" id="2.60.120.10">
    <property type="entry name" value="Jelly Rolls"/>
    <property type="match status" value="1"/>
</dbReference>
<dbReference type="PANTHER" id="PTHR42966:SF1">
    <property type="entry name" value="SIALIC ACID SYNTHASE"/>
    <property type="match status" value="1"/>
</dbReference>
<proteinExistence type="predicted"/>
<feature type="non-terminal residue" evidence="2">
    <location>
        <position position="452"/>
    </location>
</feature>
<keyword evidence="2" id="KW-0946">Virion</keyword>
<dbReference type="Proteomes" id="UP000886110">
    <property type="component" value="Unassembled WGS sequence"/>
</dbReference>
<name>A0A7C5HF90_UNCW3</name>
<dbReference type="PANTHER" id="PTHR42966">
    <property type="entry name" value="N-ACETYLNEURAMINATE SYNTHASE"/>
    <property type="match status" value="1"/>
</dbReference>
<evidence type="ECO:0000313" key="2">
    <source>
        <dbReference type="EMBL" id="HHE04471.1"/>
    </source>
</evidence>